<evidence type="ECO:0000313" key="4">
    <source>
        <dbReference type="Proteomes" id="UP000784294"/>
    </source>
</evidence>
<protein>
    <recommendedName>
        <fullName evidence="2">Smr domain-containing protein</fullName>
    </recommendedName>
</protein>
<evidence type="ECO:0000313" key="3">
    <source>
        <dbReference type="EMBL" id="VEL12877.1"/>
    </source>
</evidence>
<comment type="caution">
    <text evidence="3">The sequence shown here is derived from an EMBL/GenBank/DDBJ whole genome shotgun (WGS) entry which is preliminary data.</text>
</comment>
<proteinExistence type="predicted"/>
<name>A0A3S5A5Z4_9PLAT</name>
<dbReference type="EMBL" id="CAAALY010016145">
    <property type="protein sequence ID" value="VEL12877.1"/>
    <property type="molecule type" value="Genomic_DNA"/>
</dbReference>
<evidence type="ECO:0000259" key="2">
    <source>
        <dbReference type="PROSITE" id="PS50828"/>
    </source>
</evidence>
<gene>
    <name evidence="3" type="ORF">PXEA_LOCUS6317</name>
</gene>
<dbReference type="Gene3D" id="3.30.1370.110">
    <property type="match status" value="1"/>
</dbReference>
<dbReference type="SUPFAM" id="SSF160443">
    <property type="entry name" value="SMR domain-like"/>
    <property type="match status" value="1"/>
</dbReference>
<dbReference type="AlphaFoldDB" id="A0A3S5A5Z4"/>
<dbReference type="InterPro" id="IPR002625">
    <property type="entry name" value="Smr_dom"/>
</dbReference>
<organism evidence="3 4">
    <name type="scientific">Protopolystoma xenopodis</name>
    <dbReference type="NCBI Taxonomy" id="117903"/>
    <lineage>
        <taxon>Eukaryota</taxon>
        <taxon>Metazoa</taxon>
        <taxon>Spiralia</taxon>
        <taxon>Lophotrochozoa</taxon>
        <taxon>Platyhelminthes</taxon>
        <taxon>Monogenea</taxon>
        <taxon>Polyopisthocotylea</taxon>
        <taxon>Polystomatidea</taxon>
        <taxon>Polystomatidae</taxon>
        <taxon>Protopolystoma</taxon>
    </lineage>
</organism>
<feature type="domain" description="Smr" evidence="2">
    <location>
        <begin position="141"/>
        <end position="263"/>
    </location>
</feature>
<feature type="non-terminal residue" evidence="3">
    <location>
        <position position="1"/>
    </location>
</feature>
<feature type="compositionally biased region" description="Basic residues" evidence="1">
    <location>
        <begin position="113"/>
        <end position="125"/>
    </location>
</feature>
<accession>A0A3S5A5Z4</accession>
<dbReference type="Proteomes" id="UP000784294">
    <property type="component" value="Unassembled WGS sequence"/>
</dbReference>
<keyword evidence="4" id="KW-1185">Reference proteome</keyword>
<feature type="region of interest" description="Disordered" evidence="1">
    <location>
        <begin position="98"/>
        <end position="127"/>
    </location>
</feature>
<dbReference type="PROSITE" id="PS50828">
    <property type="entry name" value="SMR"/>
    <property type="match status" value="1"/>
</dbReference>
<sequence>ILESKIHFCRNCVLQTSGSSLTSCGSLTYYSNQVVNGDYLRINQPLVSSLPDGSEALNLVPYYSRLQDLRKQRALIVSKLISSRSLLVSAKVIVDPPPITSGAQPDPGPSSSRWHKATRSTKRVSSRITRQSALTRGLAYLDLHYCGSHQAIEELRTRLHFLKSTKQNVFSNRPSTFNKLMFRGHLVPQNFRNHNGKPRGRRFVTLGPNKNTSISPRWLLVVTGRGTNSPSGGAKLLPAVRGFLSANNYEFVEGPGYFYVRLSTFGVIID</sequence>
<dbReference type="InterPro" id="IPR036063">
    <property type="entry name" value="Smr_dom_sf"/>
</dbReference>
<reference evidence="3" key="1">
    <citation type="submission" date="2018-11" db="EMBL/GenBank/DDBJ databases">
        <authorList>
            <consortium name="Pathogen Informatics"/>
        </authorList>
    </citation>
    <scope>NUCLEOTIDE SEQUENCE</scope>
</reference>
<evidence type="ECO:0000256" key="1">
    <source>
        <dbReference type="SAM" id="MobiDB-lite"/>
    </source>
</evidence>